<dbReference type="Proteomes" id="UP000299102">
    <property type="component" value="Unassembled WGS sequence"/>
</dbReference>
<comment type="caution">
    <text evidence="1">The sequence shown here is derived from an EMBL/GenBank/DDBJ whole genome shotgun (WGS) entry which is preliminary data.</text>
</comment>
<accession>A0A4C1X3A5</accession>
<name>A0A4C1X3A5_EUMVA</name>
<gene>
    <name evidence="1" type="ORF">EVAR_36124_1</name>
</gene>
<sequence>MKILCEGHAVVKLAATSDLGRFDSPLIESRREVIISSFAFRPVSESSGGSTPFDHSTTYFYQPTLPCIKYPISTQEAGNALVAPLELRVSMGCVD</sequence>
<proteinExistence type="predicted"/>
<organism evidence="1 2">
    <name type="scientific">Eumeta variegata</name>
    <name type="common">Bagworm moth</name>
    <name type="synonym">Eumeta japonica</name>
    <dbReference type="NCBI Taxonomy" id="151549"/>
    <lineage>
        <taxon>Eukaryota</taxon>
        <taxon>Metazoa</taxon>
        <taxon>Ecdysozoa</taxon>
        <taxon>Arthropoda</taxon>
        <taxon>Hexapoda</taxon>
        <taxon>Insecta</taxon>
        <taxon>Pterygota</taxon>
        <taxon>Neoptera</taxon>
        <taxon>Endopterygota</taxon>
        <taxon>Lepidoptera</taxon>
        <taxon>Glossata</taxon>
        <taxon>Ditrysia</taxon>
        <taxon>Tineoidea</taxon>
        <taxon>Psychidae</taxon>
        <taxon>Oiketicinae</taxon>
        <taxon>Eumeta</taxon>
    </lineage>
</organism>
<protein>
    <submittedName>
        <fullName evidence="1">Uncharacterized protein</fullName>
    </submittedName>
</protein>
<evidence type="ECO:0000313" key="2">
    <source>
        <dbReference type="Proteomes" id="UP000299102"/>
    </source>
</evidence>
<dbReference type="AlphaFoldDB" id="A0A4C1X3A5"/>
<evidence type="ECO:0000313" key="1">
    <source>
        <dbReference type="EMBL" id="GBP57472.1"/>
    </source>
</evidence>
<reference evidence="1 2" key="1">
    <citation type="journal article" date="2019" name="Commun. Biol.">
        <title>The bagworm genome reveals a unique fibroin gene that provides high tensile strength.</title>
        <authorList>
            <person name="Kono N."/>
            <person name="Nakamura H."/>
            <person name="Ohtoshi R."/>
            <person name="Tomita M."/>
            <person name="Numata K."/>
            <person name="Arakawa K."/>
        </authorList>
    </citation>
    <scope>NUCLEOTIDE SEQUENCE [LARGE SCALE GENOMIC DNA]</scope>
</reference>
<keyword evidence="2" id="KW-1185">Reference proteome</keyword>
<dbReference type="EMBL" id="BGZK01000717">
    <property type="protein sequence ID" value="GBP57472.1"/>
    <property type="molecule type" value="Genomic_DNA"/>
</dbReference>